<organism evidence="9 10">
    <name type="scientific">Desulfobacter postgatei 2ac9</name>
    <dbReference type="NCBI Taxonomy" id="879212"/>
    <lineage>
        <taxon>Bacteria</taxon>
        <taxon>Pseudomonadati</taxon>
        <taxon>Thermodesulfobacteriota</taxon>
        <taxon>Desulfobacteria</taxon>
        <taxon>Desulfobacterales</taxon>
        <taxon>Desulfobacteraceae</taxon>
        <taxon>Desulfobacter</taxon>
    </lineage>
</organism>
<feature type="domain" description="KaiC" evidence="8">
    <location>
        <begin position="19"/>
        <end position="258"/>
    </location>
</feature>
<keyword evidence="2" id="KW-0597">Phosphoprotein</keyword>
<dbReference type="GO" id="GO:0016787">
    <property type="term" value="F:hydrolase activity"/>
    <property type="evidence" value="ECO:0007669"/>
    <property type="project" value="UniProtKB-KW"/>
</dbReference>
<dbReference type="EC" id="2.7.11.1" evidence="1"/>
<proteinExistence type="predicted"/>
<evidence type="ECO:0000313" key="10">
    <source>
        <dbReference type="Proteomes" id="UP000005778"/>
    </source>
</evidence>
<keyword evidence="3" id="KW-0808">Transferase</keyword>
<dbReference type="InterPro" id="IPR014774">
    <property type="entry name" value="KaiC-like_dom"/>
</dbReference>
<dbReference type="InterPro" id="IPR030665">
    <property type="entry name" value="KaiC"/>
</dbReference>
<sequence>MTAITKNTGNSGSGPPGIPKIPTGIRGLDEVLNGGVPKGAMTLLSGGPGTGKTMLGLEFLARGAMAGHPGILLTFEETEPALKNYAAGFGWDLPEFESKGLIAVVSARIQPDAVLSGDFDLRGVIGILRQKADTMKAERVVVDAPDVFLRLLGDIAKERAELHLLHEWLREAGMTALMTVKRRTDPSLALHYDFLDYMADCVIQLDQRVLEQVTTRRLRVIKYRGAAYGRNEYPFGFTDLGVWIIPVTQASLQHASLGENLSTGVNQLDEILGGGYRRNSCTLLTGNSGTGKTTFACAFALSMVSLDERVLYLDFEESWDALVSCMLSTSLDLRPARESGKLKFISHMPESQGIEEHLIQALRAIEAFEPHHLIIDAISACRRMGSEHAAFDFLIRIIDHCKQRGITTLLTNLISAMDPGREITGIDLSSVIDTVIVLRNVEKKGCFVRDLGVLKSRGRAHSSRIHEFRITDNGFEIGGKEGDHVK</sequence>
<keyword evidence="10" id="KW-1185">Reference proteome</keyword>
<dbReference type="eggNOG" id="COG0467">
    <property type="taxonomic scope" value="Bacteria"/>
</dbReference>
<dbReference type="InterPro" id="IPR003593">
    <property type="entry name" value="AAA+_ATPase"/>
</dbReference>
<dbReference type="SMART" id="SM00382">
    <property type="entry name" value="AAA"/>
    <property type="match status" value="2"/>
</dbReference>
<dbReference type="SUPFAM" id="SSF52540">
    <property type="entry name" value="P-loop containing nucleoside triphosphate hydrolases"/>
    <property type="match status" value="2"/>
</dbReference>
<feature type="domain" description="KaiC" evidence="8">
    <location>
        <begin position="259"/>
        <end position="486"/>
    </location>
</feature>
<dbReference type="PROSITE" id="PS51146">
    <property type="entry name" value="KAIC"/>
    <property type="match status" value="2"/>
</dbReference>
<dbReference type="Proteomes" id="UP000005778">
    <property type="component" value="Chromosome"/>
</dbReference>
<evidence type="ECO:0000259" key="8">
    <source>
        <dbReference type="PROSITE" id="PS51146"/>
    </source>
</evidence>
<feature type="region of interest" description="Disordered" evidence="7">
    <location>
        <begin position="1"/>
        <end position="24"/>
    </location>
</feature>
<keyword evidence="4" id="KW-0677">Repeat</keyword>
<keyword evidence="5" id="KW-0418">Kinase</keyword>
<accession>I5B649</accession>
<reference evidence="9 10" key="1">
    <citation type="submission" date="2011-09" db="EMBL/GenBank/DDBJ databases">
        <authorList>
            <consortium name="US DOE Joint Genome Institute (JGI-PGF)"/>
            <person name="Lucas S."/>
            <person name="Han J."/>
            <person name="Lapidus A."/>
            <person name="Cheng J.-F."/>
            <person name="Goodwin L."/>
            <person name="Pitluck S."/>
            <person name="Peters L."/>
            <person name="Land M.L."/>
            <person name="Hauser L."/>
            <person name="Orellana R."/>
            <person name="Lovley D."/>
            <person name="Woyke T.J."/>
        </authorList>
    </citation>
    <scope>NUCLEOTIDE SEQUENCE [LARGE SCALE GENOMIC DNA]</scope>
    <source>
        <strain evidence="9 10">2ac9</strain>
    </source>
</reference>
<dbReference type="InterPro" id="IPR010624">
    <property type="entry name" value="KaiC_dom"/>
</dbReference>
<dbReference type="GO" id="GO:0005524">
    <property type="term" value="F:ATP binding"/>
    <property type="evidence" value="ECO:0007669"/>
    <property type="project" value="InterPro"/>
</dbReference>
<dbReference type="STRING" id="879212.DespoDRAFT_03175"/>
<dbReference type="GO" id="GO:0004674">
    <property type="term" value="F:protein serine/threonine kinase activity"/>
    <property type="evidence" value="ECO:0007669"/>
    <property type="project" value="UniProtKB-EC"/>
</dbReference>
<dbReference type="InterPro" id="IPR051347">
    <property type="entry name" value="Circadian_clock_KaiC-rel"/>
</dbReference>
<evidence type="ECO:0000256" key="2">
    <source>
        <dbReference type="ARBA" id="ARBA00022553"/>
    </source>
</evidence>
<dbReference type="Pfam" id="PF06745">
    <property type="entry name" value="ATPase"/>
    <property type="match status" value="2"/>
</dbReference>
<evidence type="ECO:0000313" key="9">
    <source>
        <dbReference type="EMBL" id="EIM64962.1"/>
    </source>
</evidence>
<dbReference type="PIRSF" id="PIRSF039117">
    <property type="entry name" value="KaiC"/>
    <property type="match status" value="1"/>
</dbReference>
<dbReference type="Gene3D" id="3.40.50.300">
    <property type="entry name" value="P-loop containing nucleotide triphosphate hydrolases"/>
    <property type="match status" value="2"/>
</dbReference>
<evidence type="ECO:0000256" key="7">
    <source>
        <dbReference type="SAM" id="MobiDB-lite"/>
    </source>
</evidence>
<feature type="compositionally biased region" description="Low complexity" evidence="7">
    <location>
        <begin position="1"/>
        <end position="10"/>
    </location>
</feature>
<gene>
    <name evidence="9" type="ORF">DespoDRAFT_03175</name>
</gene>
<evidence type="ECO:0000256" key="3">
    <source>
        <dbReference type="ARBA" id="ARBA00022679"/>
    </source>
</evidence>
<evidence type="ECO:0000256" key="5">
    <source>
        <dbReference type="ARBA" id="ARBA00022777"/>
    </source>
</evidence>
<evidence type="ECO:0000256" key="6">
    <source>
        <dbReference type="ARBA" id="ARBA00022801"/>
    </source>
</evidence>
<evidence type="ECO:0000256" key="1">
    <source>
        <dbReference type="ARBA" id="ARBA00012513"/>
    </source>
</evidence>
<dbReference type="PANTHER" id="PTHR42926:SF1">
    <property type="entry name" value="CIRCADIAN CLOCK OSCILLATOR PROTEIN KAIC 1"/>
    <property type="match status" value="1"/>
</dbReference>
<protein>
    <recommendedName>
        <fullName evidence="1">non-specific serine/threonine protein kinase</fullName>
        <ecNumber evidence="1">2.7.11.1</ecNumber>
    </recommendedName>
</protein>
<dbReference type="PANTHER" id="PTHR42926">
    <property type="match status" value="1"/>
</dbReference>
<keyword evidence="6" id="KW-0378">Hydrolase</keyword>
<evidence type="ECO:0000256" key="4">
    <source>
        <dbReference type="ARBA" id="ARBA00022737"/>
    </source>
</evidence>
<dbReference type="AlphaFoldDB" id="I5B649"/>
<reference evidence="9 10" key="2">
    <citation type="submission" date="2012-02" db="EMBL/GenBank/DDBJ databases">
        <title>Improved High-Quality Draft sequence of Desulfobacter postgatei 2ac9.</title>
        <authorList>
            <consortium name="US DOE Joint Genome Institute"/>
            <person name="Lucas S."/>
            <person name="Han J."/>
            <person name="Lapidus A."/>
            <person name="Cheng J.-F."/>
            <person name="Goodwin L."/>
            <person name="Pitluck S."/>
            <person name="Peters L."/>
            <person name="Ovchinnikova G."/>
            <person name="Held B."/>
            <person name="Detter J.C."/>
            <person name="Han C."/>
            <person name="Tapia R."/>
            <person name="Land M."/>
            <person name="Hauser L."/>
            <person name="Kyrpides N."/>
            <person name="Ivanova N."/>
            <person name="Pagani I."/>
            <person name="Orellana R."/>
            <person name="Lovley D."/>
            <person name="Woyke T."/>
        </authorList>
    </citation>
    <scope>NUCLEOTIDE SEQUENCE [LARGE SCALE GENOMIC DNA]</scope>
    <source>
        <strain evidence="9 10">2ac9</strain>
    </source>
</reference>
<name>I5B649_9BACT</name>
<dbReference type="InterPro" id="IPR027417">
    <property type="entry name" value="P-loop_NTPase"/>
</dbReference>
<dbReference type="EMBL" id="CM001488">
    <property type="protein sequence ID" value="EIM64962.1"/>
    <property type="molecule type" value="Genomic_DNA"/>
</dbReference>
<dbReference type="HOGENOM" id="CLU_023669_4_1_7"/>
<dbReference type="NCBIfam" id="NF006799">
    <property type="entry name" value="PRK09302.1"/>
    <property type="match status" value="1"/>
</dbReference>